<protein>
    <recommendedName>
        <fullName evidence="3">alpha-galactosidase</fullName>
        <ecNumber evidence="3">3.2.1.22</ecNumber>
    </recommendedName>
</protein>
<dbReference type="InterPro" id="IPR041233">
    <property type="entry name" value="Melibiase_C"/>
</dbReference>
<comment type="similarity">
    <text evidence="2">Belongs to the glycosyl hydrolase 27 family.</text>
</comment>
<evidence type="ECO:0000256" key="2">
    <source>
        <dbReference type="ARBA" id="ARBA00009743"/>
    </source>
</evidence>
<dbReference type="Pfam" id="PF17801">
    <property type="entry name" value="Melibiase_C"/>
    <property type="match status" value="1"/>
</dbReference>
<dbReference type="GO" id="GO:0004557">
    <property type="term" value="F:alpha-galactosidase activity"/>
    <property type="evidence" value="ECO:0007669"/>
    <property type="project" value="UniProtKB-EC"/>
</dbReference>
<keyword evidence="7" id="KW-0326">Glycosidase</keyword>
<dbReference type="Gene3D" id="2.60.40.1180">
    <property type="entry name" value="Golgi alpha-mannosidase II"/>
    <property type="match status" value="1"/>
</dbReference>
<feature type="domain" description="Alpha galactosidase C-terminal" evidence="8">
    <location>
        <begin position="38"/>
        <end position="115"/>
    </location>
</feature>
<name>A0A7S3ETC0_9EUKA</name>
<sequence length="123" mass="13581">MRWRVQALLNSEILMPHQSTATLPGRRLAYWACTQPLDCQVWGRQLARDGTDWLLALVNLGSGSHSITAKWSDIGWGDGVTASVRDLWAHSQLSNATKAFTAGKVPAHGTVLVRVTQLHRPLQ</sequence>
<dbReference type="AlphaFoldDB" id="A0A7S3ETC0"/>
<evidence type="ECO:0000256" key="7">
    <source>
        <dbReference type="ARBA" id="ARBA00023295"/>
    </source>
</evidence>
<evidence type="ECO:0000256" key="3">
    <source>
        <dbReference type="ARBA" id="ARBA00012755"/>
    </source>
</evidence>
<evidence type="ECO:0000259" key="8">
    <source>
        <dbReference type="Pfam" id="PF17801"/>
    </source>
</evidence>
<dbReference type="EC" id="3.2.1.22" evidence="3"/>
<dbReference type="EMBL" id="HBHX01008756">
    <property type="protein sequence ID" value="CAE0104186.1"/>
    <property type="molecule type" value="Transcribed_RNA"/>
</dbReference>
<evidence type="ECO:0000256" key="5">
    <source>
        <dbReference type="ARBA" id="ARBA00022801"/>
    </source>
</evidence>
<reference evidence="9" key="1">
    <citation type="submission" date="2021-01" db="EMBL/GenBank/DDBJ databases">
        <authorList>
            <person name="Corre E."/>
            <person name="Pelletier E."/>
            <person name="Niang G."/>
            <person name="Scheremetjew M."/>
            <person name="Finn R."/>
            <person name="Kale V."/>
            <person name="Holt S."/>
            <person name="Cochrane G."/>
            <person name="Meng A."/>
            <person name="Brown T."/>
            <person name="Cohen L."/>
        </authorList>
    </citation>
    <scope>NUCLEOTIDE SEQUENCE</scope>
    <source>
        <strain evidence="9">CCMP281</strain>
    </source>
</reference>
<organism evidence="9">
    <name type="scientific">Haptolina ericina</name>
    <dbReference type="NCBI Taxonomy" id="156174"/>
    <lineage>
        <taxon>Eukaryota</taxon>
        <taxon>Haptista</taxon>
        <taxon>Haptophyta</taxon>
        <taxon>Prymnesiophyceae</taxon>
        <taxon>Prymnesiales</taxon>
        <taxon>Prymnesiaceae</taxon>
        <taxon>Haptolina</taxon>
    </lineage>
</organism>
<accession>A0A7S3ETC0</accession>
<keyword evidence="6" id="KW-1015">Disulfide bond</keyword>
<keyword evidence="4" id="KW-0732">Signal</keyword>
<dbReference type="InterPro" id="IPR013780">
    <property type="entry name" value="Glyco_hydro_b"/>
</dbReference>
<gene>
    <name evidence="9" type="ORF">HERI1096_LOCUS4844</name>
</gene>
<keyword evidence="5" id="KW-0378">Hydrolase</keyword>
<evidence type="ECO:0000256" key="1">
    <source>
        <dbReference type="ARBA" id="ARBA00001255"/>
    </source>
</evidence>
<evidence type="ECO:0000256" key="6">
    <source>
        <dbReference type="ARBA" id="ARBA00023157"/>
    </source>
</evidence>
<evidence type="ECO:0000256" key="4">
    <source>
        <dbReference type="ARBA" id="ARBA00022729"/>
    </source>
</evidence>
<proteinExistence type="inferred from homology"/>
<dbReference type="SUPFAM" id="SSF51011">
    <property type="entry name" value="Glycosyl hydrolase domain"/>
    <property type="match status" value="1"/>
</dbReference>
<comment type="catalytic activity">
    <reaction evidence="1">
        <text>Hydrolysis of terminal, non-reducing alpha-D-galactose residues in alpha-D-galactosides, including galactose oligosaccharides, galactomannans and galactolipids.</text>
        <dbReference type="EC" id="3.2.1.22"/>
    </reaction>
</comment>
<dbReference type="FunFam" id="2.60.40.1180:FF:000008">
    <property type="entry name" value="Alpha-galactosidase"/>
    <property type="match status" value="1"/>
</dbReference>
<evidence type="ECO:0000313" key="9">
    <source>
        <dbReference type="EMBL" id="CAE0104186.1"/>
    </source>
</evidence>